<name>A0A2R8BKB6_9RHOB</name>
<dbReference type="OrthoDB" id="9806536at2"/>
<feature type="domain" description="Siroheme decarboxylase NirL-like HTH" evidence="8">
    <location>
        <begin position="15"/>
        <end position="61"/>
    </location>
</feature>
<accession>A0A2R8BKB6</accession>
<evidence type="ECO:0000259" key="8">
    <source>
        <dbReference type="Pfam" id="PF22451"/>
    </source>
</evidence>
<dbReference type="InterPro" id="IPR050684">
    <property type="entry name" value="HTH-Siroheme_Decarb"/>
</dbReference>
<dbReference type="Pfam" id="PF22451">
    <property type="entry name" value="NirdL-like_HTH"/>
    <property type="match status" value="1"/>
</dbReference>
<evidence type="ECO:0000313" key="9">
    <source>
        <dbReference type="EMBL" id="SPH23827.1"/>
    </source>
</evidence>
<evidence type="ECO:0000256" key="4">
    <source>
        <dbReference type="ARBA" id="ARBA00023471"/>
    </source>
</evidence>
<comment type="catalytic activity">
    <reaction evidence="5">
        <text>siroheme + 2 H(+) = 12,18-didecarboxysiroheme + 2 CO2</text>
        <dbReference type="Rhea" id="RHEA:19093"/>
        <dbReference type="ChEBI" id="CHEBI:15378"/>
        <dbReference type="ChEBI" id="CHEBI:16526"/>
        <dbReference type="ChEBI" id="CHEBI:60052"/>
        <dbReference type="ChEBI" id="CHEBI:140497"/>
        <dbReference type="EC" id="4.1.1.111"/>
    </reaction>
</comment>
<dbReference type="Pfam" id="PF17805">
    <property type="entry name" value="AsnC_trans_reg2"/>
    <property type="match status" value="1"/>
</dbReference>
<evidence type="ECO:0000256" key="1">
    <source>
        <dbReference type="ARBA" id="ARBA00023239"/>
    </source>
</evidence>
<dbReference type="Gene3D" id="1.10.10.10">
    <property type="entry name" value="Winged helix-like DNA-binding domain superfamily/Winged helix DNA-binding domain"/>
    <property type="match status" value="1"/>
</dbReference>
<dbReference type="RefSeq" id="WP_108853903.1">
    <property type="nucleotide sequence ID" value="NZ_OMOQ01000002.1"/>
</dbReference>
<comment type="pathway">
    <text evidence="2">Porphyrin-containing compound metabolism.</text>
</comment>
<evidence type="ECO:0000313" key="10">
    <source>
        <dbReference type="Proteomes" id="UP000244924"/>
    </source>
</evidence>
<dbReference type="InterPro" id="IPR053953">
    <property type="entry name" value="NirdL-like_HTH"/>
</dbReference>
<protein>
    <recommendedName>
        <fullName evidence="6">Siroheme decarboxylase NirG subunit</fullName>
        <ecNumber evidence="4">4.1.1.111</ecNumber>
    </recommendedName>
</protein>
<reference evidence="9 10" key="1">
    <citation type="submission" date="2018-03" db="EMBL/GenBank/DDBJ databases">
        <authorList>
            <person name="Keele B.F."/>
        </authorList>
    </citation>
    <scope>NUCLEOTIDE SEQUENCE [LARGE SCALE GENOMIC DNA]</scope>
    <source>
        <strain evidence="9 10">CECT 8626</strain>
    </source>
</reference>
<dbReference type="InterPro" id="IPR019888">
    <property type="entry name" value="Tscrpt_reg_AsnC-like"/>
</dbReference>
<dbReference type="EMBL" id="OMOQ01000002">
    <property type="protein sequence ID" value="SPH23827.1"/>
    <property type="molecule type" value="Genomic_DNA"/>
</dbReference>
<evidence type="ECO:0000259" key="7">
    <source>
        <dbReference type="Pfam" id="PF17805"/>
    </source>
</evidence>
<dbReference type="PANTHER" id="PTHR43413">
    <property type="entry name" value="TRANSCRIPTIONAL REGULATOR, ASNC FAMILY"/>
    <property type="match status" value="1"/>
</dbReference>
<dbReference type="InterPro" id="IPR036390">
    <property type="entry name" value="WH_DNA-bd_sf"/>
</dbReference>
<dbReference type="EC" id="4.1.1.111" evidence="4"/>
<sequence length="158" mass="17736">MRRTPLPPDSLDDTDRRVLNALQEDGFPLSPRPFAEVAAQLGIDESDLIRRLLALRDLGAITRFGPFFDAEALGGAFCLCAMSVPPDRFDAVATLVNAHPEVAHNYERSHKLNMWFVLATERPKGISETAERIEKETGLKVLLFPKLREFFVRFKVAA</sequence>
<proteinExistence type="inferred from homology"/>
<feature type="domain" description="Siroheme decarboxylase AsnC-like ligand binding" evidence="7">
    <location>
        <begin position="78"/>
        <end position="150"/>
    </location>
</feature>
<keyword evidence="10" id="KW-1185">Reference proteome</keyword>
<dbReference type="PANTHER" id="PTHR43413:SF1">
    <property type="entry name" value="SIROHEME DECARBOXYLASE NIRL SUBUNIT"/>
    <property type="match status" value="1"/>
</dbReference>
<organism evidence="9 10">
    <name type="scientific">Albidovulum aquaemixtae</name>
    <dbReference type="NCBI Taxonomy" id="1542388"/>
    <lineage>
        <taxon>Bacteria</taxon>
        <taxon>Pseudomonadati</taxon>
        <taxon>Pseudomonadota</taxon>
        <taxon>Alphaproteobacteria</taxon>
        <taxon>Rhodobacterales</taxon>
        <taxon>Paracoccaceae</taxon>
        <taxon>Albidovulum</taxon>
    </lineage>
</organism>
<evidence type="ECO:0000256" key="6">
    <source>
        <dbReference type="ARBA" id="ARBA00073232"/>
    </source>
</evidence>
<evidence type="ECO:0000256" key="5">
    <source>
        <dbReference type="ARBA" id="ARBA00048470"/>
    </source>
</evidence>
<evidence type="ECO:0000256" key="3">
    <source>
        <dbReference type="ARBA" id="ARBA00023457"/>
    </source>
</evidence>
<dbReference type="SMART" id="SM00344">
    <property type="entry name" value="HTH_ASNC"/>
    <property type="match status" value="1"/>
</dbReference>
<dbReference type="Gene3D" id="3.30.70.3460">
    <property type="match status" value="1"/>
</dbReference>
<dbReference type="InterPro" id="IPR036388">
    <property type="entry name" value="WH-like_DNA-bd_sf"/>
</dbReference>
<keyword evidence="1" id="KW-0456">Lyase</keyword>
<dbReference type="GO" id="GO:0016829">
    <property type="term" value="F:lyase activity"/>
    <property type="evidence" value="ECO:0007669"/>
    <property type="project" value="UniProtKB-KW"/>
</dbReference>
<dbReference type="SUPFAM" id="SSF46785">
    <property type="entry name" value="Winged helix' DNA-binding domain"/>
    <property type="match status" value="1"/>
</dbReference>
<comment type="similarity">
    <text evidence="3">Belongs to the Ahb/Nir family.</text>
</comment>
<dbReference type="AlphaFoldDB" id="A0A2R8BKB6"/>
<evidence type="ECO:0000256" key="2">
    <source>
        <dbReference type="ARBA" id="ARBA00023444"/>
    </source>
</evidence>
<dbReference type="InterPro" id="IPR040523">
    <property type="entry name" value="AsnC_trans_reg2"/>
</dbReference>
<gene>
    <name evidence="9" type="ORF">DEA8626_02899</name>
</gene>
<dbReference type="Proteomes" id="UP000244924">
    <property type="component" value="Unassembled WGS sequence"/>
</dbReference>
<dbReference type="FunFam" id="3.30.70.3460:FF:000001">
    <property type="entry name" value="Heme d1 biosynthesis protein NirG"/>
    <property type="match status" value="1"/>
</dbReference>